<accession>A0ABV5ZT21</accession>
<proteinExistence type="predicted"/>
<dbReference type="PRINTS" id="PR00046">
    <property type="entry name" value="SIGMA70FCT"/>
</dbReference>
<dbReference type="Pfam" id="PF04545">
    <property type="entry name" value="Sigma70_r4"/>
    <property type="match status" value="1"/>
</dbReference>
<feature type="region of interest" description="Disordered" evidence="1">
    <location>
        <begin position="380"/>
        <end position="409"/>
    </location>
</feature>
<dbReference type="SUPFAM" id="SSF88659">
    <property type="entry name" value="Sigma3 and sigma4 domains of RNA polymerase sigma factors"/>
    <property type="match status" value="1"/>
</dbReference>
<evidence type="ECO:0000313" key="5">
    <source>
        <dbReference type="Proteomes" id="UP001589693"/>
    </source>
</evidence>
<protein>
    <submittedName>
        <fullName evidence="4">TnsA endonuclease N-terminal domain-containing protein</fullName>
    </submittedName>
</protein>
<evidence type="ECO:0000313" key="4">
    <source>
        <dbReference type="EMBL" id="MFB9902896.1"/>
    </source>
</evidence>
<name>A0ABV5ZT21_9PSEU</name>
<reference evidence="4 5" key="1">
    <citation type="submission" date="2024-09" db="EMBL/GenBank/DDBJ databases">
        <authorList>
            <person name="Sun Q."/>
            <person name="Mori K."/>
        </authorList>
    </citation>
    <scope>NUCLEOTIDE SEQUENCE [LARGE SCALE GENOMIC DNA]</scope>
    <source>
        <strain evidence="4 5">TBRC 7907</strain>
    </source>
</reference>
<dbReference type="GO" id="GO:0004519">
    <property type="term" value="F:endonuclease activity"/>
    <property type="evidence" value="ECO:0007669"/>
    <property type="project" value="UniProtKB-KW"/>
</dbReference>
<dbReference type="Proteomes" id="UP001589693">
    <property type="component" value="Unassembled WGS sequence"/>
</dbReference>
<dbReference type="InterPro" id="IPR036388">
    <property type="entry name" value="WH-like_DNA-bd_sf"/>
</dbReference>
<sequence>MAAARQGKRWDSAEEDILLDELRGENTLQEIAARHRRSPGGICARLEKLLKPEQEFPSQEALFAWARSELRKGHDGLAGWAVDRATAAPDRGHPVLGTFMGLDMTAQDDREGRTPARVRSNTLTRRDEVVAMWSAATAAHSGHQAQAPTSRAELDVLATVEDTRLHEAASAVLRCRGELNLARWVLECDWPDVESLRLTAEQILTEDEDVQRIGQELLLAGLGKSSTRDREIMRMRLGFTGEAATLDAIALRFDLSRERIRQIQNKVLERARVKPTRVRRCWHHVHDTLLAALRTAGRAELDAALVLSFVELVAPLAPREVAVTLVARLCGLGAEDCRSVVAAVQEYYANRERHRKQQLQEEKKRGRLTTKVQQILDKADWPPGHTLPAGGQASPLRPPIESNRRSNPGQWISDRLGRAIGYDSEAELRVIQMLEFADDLVASYCEQPIRLSYTLYGNRHDYYPDLLVDLRDGRRLLLEVKARIDEFALYENVVKFDAATQFCRTLGWGFAAITPRGETPADLAARPVAEHIEHVLHQHLGLGPTDWRRLYPLVIEHGIRYSDIATLVLRHSWYWHKHPFRLSTTPLEGNRRWKPLA</sequence>
<feature type="domain" description="RNA polymerase sigma-70 region 4" evidence="2">
    <location>
        <begin position="227"/>
        <end position="270"/>
    </location>
</feature>
<dbReference type="InterPro" id="IPR013324">
    <property type="entry name" value="RNA_pol_sigma_r3/r4-like"/>
</dbReference>
<dbReference type="EMBL" id="JBHLZU010000002">
    <property type="protein sequence ID" value="MFB9902896.1"/>
    <property type="molecule type" value="Genomic_DNA"/>
</dbReference>
<dbReference type="Pfam" id="PF08722">
    <property type="entry name" value="Tn7_TnsA-like_N"/>
    <property type="match status" value="1"/>
</dbReference>
<evidence type="ECO:0000259" key="2">
    <source>
        <dbReference type="Pfam" id="PF04545"/>
    </source>
</evidence>
<dbReference type="InterPro" id="IPR007630">
    <property type="entry name" value="RNA_pol_sigma70_r4"/>
</dbReference>
<dbReference type="InterPro" id="IPR000943">
    <property type="entry name" value="RNA_pol_sigma70"/>
</dbReference>
<keyword evidence="4" id="KW-0378">Hydrolase</keyword>
<keyword evidence="5" id="KW-1185">Reference proteome</keyword>
<dbReference type="Gene3D" id="1.10.10.10">
    <property type="entry name" value="Winged helix-like DNA-binding domain superfamily/Winged helix DNA-binding domain"/>
    <property type="match status" value="1"/>
</dbReference>
<feature type="domain" description="TnsA endonuclease N-terminal" evidence="3">
    <location>
        <begin position="440"/>
        <end position="514"/>
    </location>
</feature>
<dbReference type="InterPro" id="IPR014833">
    <property type="entry name" value="TnsA_N"/>
</dbReference>
<evidence type="ECO:0000256" key="1">
    <source>
        <dbReference type="SAM" id="MobiDB-lite"/>
    </source>
</evidence>
<gene>
    <name evidence="4" type="ORF">ACFFQA_02980</name>
</gene>
<comment type="caution">
    <text evidence="4">The sequence shown here is derived from an EMBL/GenBank/DDBJ whole genome shotgun (WGS) entry which is preliminary data.</text>
</comment>
<keyword evidence="4" id="KW-0540">Nuclease</keyword>
<organism evidence="4 5">
    <name type="scientific">Allokutzneria oryzae</name>
    <dbReference type="NCBI Taxonomy" id="1378989"/>
    <lineage>
        <taxon>Bacteria</taxon>
        <taxon>Bacillati</taxon>
        <taxon>Actinomycetota</taxon>
        <taxon>Actinomycetes</taxon>
        <taxon>Pseudonocardiales</taxon>
        <taxon>Pseudonocardiaceae</taxon>
        <taxon>Allokutzneria</taxon>
    </lineage>
</organism>
<evidence type="ECO:0000259" key="3">
    <source>
        <dbReference type="Pfam" id="PF08722"/>
    </source>
</evidence>
<keyword evidence="4" id="KW-0255">Endonuclease</keyword>
<dbReference type="RefSeq" id="WP_377850001.1">
    <property type="nucleotide sequence ID" value="NZ_JBHLZU010000002.1"/>
</dbReference>